<reference evidence="1" key="1">
    <citation type="submission" date="2019-05" db="EMBL/GenBank/DDBJ databases">
        <title>Isolation and characterization of methanogens from the cold seep sediment at Four-Way Closure Ridge.</title>
        <authorList>
            <person name="You Y.-T."/>
            <person name="Chen S.-C."/>
            <person name="Zhang W.-L."/>
            <person name="Lai M.-C."/>
        </authorList>
    </citation>
    <scope>NUCLEOTIDE SEQUENCE</scope>
    <source>
        <strain evidence="1">FWC-SCC3</strain>
    </source>
</reference>
<name>A0ABT8M1C2_9EURY</name>
<proteinExistence type="predicted"/>
<dbReference type="RefSeq" id="WP_301676502.1">
    <property type="nucleotide sequence ID" value="NZ_VCYI01000002.1"/>
</dbReference>
<protein>
    <submittedName>
        <fullName evidence="1">Uncharacterized protein</fullName>
    </submittedName>
</protein>
<organism evidence="1 2">
    <name type="scientific">Methanoculleus methanifontis</name>
    <dbReference type="NCBI Taxonomy" id="2584086"/>
    <lineage>
        <taxon>Archaea</taxon>
        <taxon>Methanobacteriati</taxon>
        <taxon>Methanobacteriota</taxon>
        <taxon>Stenosarchaea group</taxon>
        <taxon>Methanomicrobia</taxon>
        <taxon>Methanomicrobiales</taxon>
        <taxon>Methanomicrobiaceae</taxon>
        <taxon>Methanoculleus</taxon>
    </lineage>
</organism>
<evidence type="ECO:0000313" key="1">
    <source>
        <dbReference type="EMBL" id="MDN7011912.1"/>
    </source>
</evidence>
<gene>
    <name evidence="1" type="ORF">FGW20_02395</name>
</gene>
<dbReference type="Proteomes" id="UP001168423">
    <property type="component" value="Unassembled WGS sequence"/>
</dbReference>
<keyword evidence="2" id="KW-1185">Reference proteome</keyword>
<accession>A0ABT8M1C2</accession>
<sequence>MSSATSDAGNQIKRIPVKELTWRDLHDLKEAGESYDELLGRMIRRERDYRDWKMIVEIEETGEFVAFDPDDLLQDD</sequence>
<comment type="caution">
    <text evidence="1">The sequence shown here is derived from an EMBL/GenBank/DDBJ whole genome shotgun (WGS) entry which is preliminary data.</text>
</comment>
<evidence type="ECO:0000313" key="2">
    <source>
        <dbReference type="Proteomes" id="UP001168423"/>
    </source>
</evidence>
<dbReference type="EMBL" id="VCYI01000002">
    <property type="protein sequence ID" value="MDN7011912.1"/>
    <property type="molecule type" value="Genomic_DNA"/>
</dbReference>